<keyword evidence="3" id="KW-1185">Reference proteome</keyword>
<proteinExistence type="predicted"/>
<dbReference type="PANTHER" id="PTHR32502">
    <property type="entry name" value="N-ACETYLGALACTOSAMINE PERMEASE II COMPONENT-RELATED"/>
    <property type="match status" value="1"/>
</dbReference>
<protein>
    <submittedName>
        <fullName evidence="2">Class II D-tagatose-bisphosphate aldolase, non-catalytic subunit</fullName>
    </submittedName>
</protein>
<evidence type="ECO:0000256" key="1">
    <source>
        <dbReference type="ARBA" id="ARBA00005007"/>
    </source>
</evidence>
<comment type="caution">
    <text evidence="2">The sequence shown here is derived from an EMBL/GenBank/DDBJ whole genome shotgun (WGS) entry which is preliminary data.</text>
</comment>
<dbReference type="Proteomes" id="UP001221302">
    <property type="component" value="Unassembled WGS sequence"/>
</dbReference>
<dbReference type="InterPro" id="IPR050303">
    <property type="entry name" value="GatZ_KbaZ_carbometab"/>
</dbReference>
<dbReference type="PANTHER" id="PTHR32502:SF2">
    <property type="entry name" value="D-TAGATOSE-1,6-BISPHOSPHATE ALDOLASE SUBUNIT KBAZ"/>
    <property type="match status" value="1"/>
</dbReference>
<dbReference type="InterPro" id="IPR013785">
    <property type="entry name" value="Aldolase_TIM"/>
</dbReference>
<name>A0AAE3NTP0_9BACT</name>
<sequence>MITENKILWLIKEHKLGKKIGITSVCSANVYVLKAAIRNAQKKNQYLLIESTSNQVDQFGGYTGITPAVFRDIVFKLSKELKFPKEKIILGGDHLGPNRWQYEDSSSAMAKAKDQIAAYVRAGYQKLHLDTSMKCSDDGNKEQPLDASIIAERAAILCKVAEDASIGRAKTDLPVYIIGTDVPPPGGAKDEHYLHITTKEDVERTIELTKNAFEKYNLHDAWERVAAVVVQPGVEFGDESVFNYDRYKAKELSKLINRFDNLIYEAHSTDYQKKISLKHMVEDHFAILKVGPWLTYAMREAIFALALIEKELLSNRKDIQLSNLIDIVDQQMLNDQKYWVKYYIGSEDEIKIKRKYSYSDRIRYYWNYKIVNAALMKLIINLRDNKIPISLISQFMPQEYEAIVNGNITLDPQELINNKITHILEIYNYATNGGFR</sequence>
<dbReference type="GO" id="GO:0005975">
    <property type="term" value="P:carbohydrate metabolic process"/>
    <property type="evidence" value="ECO:0007669"/>
    <property type="project" value="InterPro"/>
</dbReference>
<dbReference type="EMBL" id="JARGDL010000001">
    <property type="protein sequence ID" value="MDF1610646.1"/>
    <property type="molecule type" value="Genomic_DNA"/>
</dbReference>
<dbReference type="AlphaFoldDB" id="A0AAE3NTP0"/>
<dbReference type="Gene3D" id="1.10.400.20">
    <property type="entry name" value="putative tagatose 6-phosphate kinase domain like"/>
    <property type="match status" value="1"/>
</dbReference>
<dbReference type="RefSeq" id="WP_321534411.1">
    <property type="nucleotide sequence ID" value="NZ_JARGDL010000001.1"/>
</dbReference>
<dbReference type="PIRSF" id="PIRSF009264">
    <property type="entry name" value="TagBP_ald_AgaZ"/>
    <property type="match status" value="1"/>
</dbReference>
<evidence type="ECO:0000313" key="2">
    <source>
        <dbReference type="EMBL" id="MDF1610646.1"/>
    </source>
</evidence>
<organism evidence="2 3">
    <name type="scientific">Stygiobacter electus</name>
    <dbReference type="NCBI Taxonomy" id="3032292"/>
    <lineage>
        <taxon>Bacteria</taxon>
        <taxon>Pseudomonadati</taxon>
        <taxon>Ignavibacteriota</taxon>
        <taxon>Ignavibacteria</taxon>
        <taxon>Ignavibacteriales</taxon>
        <taxon>Melioribacteraceae</taxon>
        <taxon>Stygiobacter</taxon>
    </lineage>
</organism>
<evidence type="ECO:0000313" key="3">
    <source>
        <dbReference type="Proteomes" id="UP001221302"/>
    </source>
</evidence>
<comment type="pathway">
    <text evidence="1">Carbohydrate metabolism.</text>
</comment>
<dbReference type="Gene3D" id="3.20.20.70">
    <property type="entry name" value="Aldolase class I"/>
    <property type="match status" value="1"/>
</dbReference>
<dbReference type="InterPro" id="IPR012062">
    <property type="entry name" value="GatZ/KbaZ-like"/>
</dbReference>
<dbReference type="GO" id="GO:0009401">
    <property type="term" value="P:phosphoenolpyruvate-dependent sugar phosphotransferase system"/>
    <property type="evidence" value="ECO:0007669"/>
    <property type="project" value="TreeGrafter"/>
</dbReference>
<dbReference type="GO" id="GO:0005886">
    <property type="term" value="C:plasma membrane"/>
    <property type="evidence" value="ECO:0007669"/>
    <property type="project" value="TreeGrafter"/>
</dbReference>
<dbReference type="Pfam" id="PF08013">
    <property type="entry name" value="GatZ_KbaZ-like"/>
    <property type="match status" value="1"/>
</dbReference>
<gene>
    <name evidence="2" type="ORF">P0M35_00660</name>
</gene>
<accession>A0AAE3NTP0</accession>
<dbReference type="SUPFAM" id="SSF51569">
    <property type="entry name" value="Aldolase"/>
    <property type="match status" value="1"/>
</dbReference>
<reference evidence="2" key="1">
    <citation type="submission" date="2023-03" db="EMBL/GenBank/DDBJ databases">
        <title>Stygiobacter electus gen. nov., sp. nov., facultatively anaerobic thermotolerant bacterium of the class Ignavibacteria from a well of Yessentuki mineral water deposit.</title>
        <authorList>
            <person name="Podosokorskaya O.A."/>
            <person name="Elcheninov A.G."/>
            <person name="Petrova N.F."/>
            <person name="Zavarzina D.G."/>
            <person name="Kublanov I.V."/>
            <person name="Merkel A.Y."/>
        </authorList>
    </citation>
    <scope>NUCLEOTIDE SEQUENCE</scope>
    <source>
        <strain evidence="2">09-Me</strain>
    </source>
</reference>